<dbReference type="GO" id="GO:0019888">
    <property type="term" value="F:protein phosphatase regulator activity"/>
    <property type="evidence" value="ECO:0007669"/>
    <property type="project" value="TreeGrafter"/>
</dbReference>
<dbReference type="EMBL" id="OV121132">
    <property type="protein sequence ID" value="CAH0547331.1"/>
    <property type="molecule type" value="Genomic_DNA"/>
</dbReference>
<feature type="region of interest" description="Disordered" evidence="3">
    <location>
        <begin position="1"/>
        <end position="24"/>
    </location>
</feature>
<keyword evidence="5" id="KW-1185">Reference proteome</keyword>
<dbReference type="Gene3D" id="1.25.10.10">
    <property type="entry name" value="Leucine-rich Repeat Variant"/>
    <property type="match status" value="2"/>
</dbReference>
<evidence type="ECO:0000313" key="4">
    <source>
        <dbReference type="EMBL" id="CAH0547331.1"/>
    </source>
</evidence>
<dbReference type="InterPro" id="IPR051023">
    <property type="entry name" value="PP2A_Regulatory_Subunit_A"/>
</dbReference>
<reference evidence="4" key="1">
    <citation type="submission" date="2021-12" db="EMBL/GenBank/DDBJ databases">
        <authorList>
            <person name="King R."/>
        </authorList>
    </citation>
    <scope>NUCLEOTIDE SEQUENCE</scope>
</reference>
<organism evidence="4 5">
    <name type="scientific">Brassicogethes aeneus</name>
    <name type="common">Rape pollen beetle</name>
    <name type="synonym">Meligethes aeneus</name>
    <dbReference type="NCBI Taxonomy" id="1431903"/>
    <lineage>
        <taxon>Eukaryota</taxon>
        <taxon>Metazoa</taxon>
        <taxon>Ecdysozoa</taxon>
        <taxon>Arthropoda</taxon>
        <taxon>Hexapoda</taxon>
        <taxon>Insecta</taxon>
        <taxon>Pterygota</taxon>
        <taxon>Neoptera</taxon>
        <taxon>Endopterygota</taxon>
        <taxon>Coleoptera</taxon>
        <taxon>Polyphaga</taxon>
        <taxon>Cucujiformia</taxon>
        <taxon>Nitidulidae</taxon>
        <taxon>Meligethinae</taxon>
        <taxon>Brassicogethes</taxon>
    </lineage>
</organism>
<gene>
    <name evidence="4" type="ORF">MELIAE_LOCUS1345</name>
</gene>
<dbReference type="InterPro" id="IPR016024">
    <property type="entry name" value="ARM-type_fold"/>
</dbReference>
<dbReference type="PANTHER" id="PTHR10648:SF1">
    <property type="entry name" value="SERINE_THREONINE-PROTEIN PHOSPHATASE 4 REGULATORY SUBUNIT 1"/>
    <property type="match status" value="1"/>
</dbReference>
<accession>A0A9P0ASM0</accession>
<sequence length="917" mass="103519">MAKNSLNHVECNEDSDEGIGVYDQGDYPGSQDDLSLPPIQLIQKYATSNNLYLRKMVARKVQELFRTVPADSLIKDLPAIMDILTEIANESMLKADLLEQVPYIALQATECNCSELKDIVSEYLIPLVVGNLGFKDAAVDKAAQSALILLIEQGFINKPQVEIRVCPSILALSKCEPEVITGSVTLMCKLAPLLGRDVTERVFLKRFAELCIHQQFLVRKVCSSHIGDFCAVVGKDAIEKILLPAYIQLCGDGIWAVRKASAEVIMFVSCASTPLARKTILAPAFVKLLQDECRWVRLSAFHTLGPFISTFANPTVTKVSYNSVGDLVLVNDEGNEFLMKEYLINKFLLSSNDRENAAVIMKDLFSMSKDSYDDEDTKEEAALSDYENKANLLYDRADSETDIKEIVETVKNAVLSCRTENPESKSKLINGNVINNDDIKQCDNLDSSLETFTEDIKNINVDNDNVLNNESDVNRNVDKCQTDIPLNIDNDKEANQVNTSANELEDDNLQLFNSYNYWYIKPEMPLDPDILNGLTNADDEMDVSSNLEDAYSKLNLSDSFVDSLDNTKIENWPDESSQVSINEKPEEEEEEEEVELEPQQDIVPQQLIDYFVYMTSPKLALTLDNEMTYHCAYSLPAVAVTLGNQNWNLLKKTVDCLAIDLQYKVRRTVASSLHELALILGPDVATENLTPLFDGFIKDLDEVRIGVLKHLAKFLKSINSKKRNTYLPRLEEFMQTDNESNWRFREELGNQLLRSVTLFRANDTAKYIGRIAQDLLCDKVAAVRQVAILLIIEVVKHISSEPGLTPHLLIKLAERFAHSKVWKRRQTYALLCCELLSLKAIPEEKFASEVMPHLLDLSWDPVANIRLVVARIISTYILTNEYFCNPKNQHYDGLQTVLKRLQADKDRDVRQSAVAEW</sequence>
<proteinExistence type="predicted"/>
<name>A0A9P0ASM0_BRAAE</name>
<evidence type="ECO:0008006" key="6">
    <source>
        <dbReference type="Google" id="ProtNLM"/>
    </source>
</evidence>
<dbReference type="AlphaFoldDB" id="A0A9P0ASM0"/>
<protein>
    <recommendedName>
        <fullName evidence="6">Serine/threonine-protein phosphatase 4 regulatory subunit 1</fullName>
    </recommendedName>
</protein>
<dbReference type="GO" id="GO:0005737">
    <property type="term" value="C:cytoplasm"/>
    <property type="evidence" value="ECO:0007669"/>
    <property type="project" value="TreeGrafter"/>
</dbReference>
<keyword evidence="1" id="KW-0677">Repeat</keyword>
<dbReference type="SUPFAM" id="SSF48371">
    <property type="entry name" value="ARM repeat"/>
    <property type="match status" value="1"/>
</dbReference>
<evidence type="ECO:0000256" key="3">
    <source>
        <dbReference type="SAM" id="MobiDB-lite"/>
    </source>
</evidence>
<feature type="repeat" description="HEAT" evidence="2">
    <location>
        <begin position="281"/>
        <end position="318"/>
    </location>
</feature>
<dbReference type="InterPro" id="IPR011989">
    <property type="entry name" value="ARM-like"/>
</dbReference>
<dbReference type="OrthoDB" id="340346at2759"/>
<evidence type="ECO:0000256" key="2">
    <source>
        <dbReference type="PROSITE-ProRule" id="PRU00103"/>
    </source>
</evidence>
<evidence type="ECO:0000313" key="5">
    <source>
        <dbReference type="Proteomes" id="UP001154078"/>
    </source>
</evidence>
<evidence type="ECO:0000256" key="1">
    <source>
        <dbReference type="ARBA" id="ARBA00022737"/>
    </source>
</evidence>
<dbReference type="InterPro" id="IPR021133">
    <property type="entry name" value="HEAT_type_2"/>
</dbReference>
<dbReference type="PROSITE" id="PS50077">
    <property type="entry name" value="HEAT_REPEAT"/>
    <property type="match status" value="1"/>
</dbReference>
<dbReference type="Proteomes" id="UP001154078">
    <property type="component" value="Chromosome 1"/>
</dbReference>
<dbReference type="PANTHER" id="PTHR10648">
    <property type="entry name" value="SERINE/THREONINE-PROTEIN PHOSPHATASE PP2A 65 KDA REGULATORY SUBUNIT"/>
    <property type="match status" value="1"/>
</dbReference>